<comment type="caution">
    <text evidence="9">Lacks conserved residue(s) required for the propagation of feature annotation.</text>
</comment>
<feature type="non-terminal residue" evidence="10">
    <location>
        <position position="1"/>
    </location>
</feature>
<feature type="transmembrane region" description="Helical" evidence="9">
    <location>
        <begin position="20"/>
        <end position="40"/>
    </location>
</feature>
<dbReference type="OrthoDB" id="10009287at2759"/>
<dbReference type="GO" id="GO:0030665">
    <property type="term" value="C:clathrin-coated vesicle membrane"/>
    <property type="evidence" value="ECO:0007669"/>
    <property type="project" value="UniProtKB-SubCell"/>
</dbReference>
<keyword evidence="7" id="KW-0968">Cytoplasmic vesicle</keyword>
<accession>A0A7K6UQM5</accession>
<keyword evidence="5 9" id="KW-1133">Transmembrane helix</keyword>
<feature type="non-terminal residue" evidence="10">
    <location>
        <position position="93"/>
    </location>
</feature>
<dbReference type="EMBL" id="VZRW01013537">
    <property type="protein sequence ID" value="NWX24376.1"/>
    <property type="molecule type" value="Genomic_DNA"/>
</dbReference>
<keyword evidence="4" id="KW-0256">Endoplasmic reticulum</keyword>
<name>A0A7K6UQM5_9AVES</name>
<evidence type="ECO:0000313" key="10">
    <source>
        <dbReference type="EMBL" id="NWX24376.1"/>
    </source>
</evidence>
<dbReference type="AlphaFoldDB" id="A0A7K6UQM5"/>
<comment type="caution">
    <text evidence="10">The sequence shown here is derived from an EMBL/GenBank/DDBJ whole genome shotgun (WGS) entry which is preliminary data.</text>
</comment>
<keyword evidence="11" id="KW-1185">Reference proteome</keyword>
<reference evidence="10 11" key="1">
    <citation type="submission" date="2019-09" db="EMBL/GenBank/DDBJ databases">
        <title>Bird 10,000 Genomes (B10K) Project - Family phase.</title>
        <authorList>
            <person name="Zhang G."/>
        </authorList>
    </citation>
    <scope>NUCLEOTIDE SEQUENCE [LARGE SCALE GENOMIC DNA]</scope>
    <source>
        <strain evidence="10">B10K-DU-029-76</strain>
        <tissue evidence="10">Heart</tissue>
    </source>
</reference>
<keyword evidence="3 9" id="KW-0812">Transmembrane</keyword>
<protein>
    <recommendedName>
        <fullName evidence="9">Receptor expression-enhancing protein</fullName>
    </recommendedName>
</protein>
<evidence type="ECO:0000256" key="7">
    <source>
        <dbReference type="ARBA" id="ARBA00023329"/>
    </source>
</evidence>
<dbReference type="GO" id="GO:0005789">
    <property type="term" value="C:endoplasmic reticulum membrane"/>
    <property type="evidence" value="ECO:0007669"/>
    <property type="project" value="UniProtKB-SubCell"/>
</dbReference>
<comment type="subcellular location">
    <subcellularLocation>
        <location evidence="8">Cytoplasmic vesicle</location>
        <location evidence="8">Clathrin-coated vesicle membrane</location>
        <topology evidence="8">Multi-pass membrane protein</topology>
    </subcellularLocation>
    <subcellularLocation>
        <location evidence="1">Endoplasmic reticulum membrane</location>
        <topology evidence="1">Multi-pass membrane protein</topology>
    </subcellularLocation>
    <subcellularLocation>
        <location evidence="9">Membrane</location>
        <topology evidence="9">Multi-pass membrane protein</topology>
    </subcellularLocation>
</comment>
<dbReference type="InterPro" id="IPR004345">
    <property type="entry name" value="TB2_DP1_HVA22"/>
</dbReference>
<evidence type="ECO:0000256" key="9">
    <source>
        <dbReference type="RuleBase" id="RU362006"/>
    </source>
</evidence>
<dbReference type="Pfam" id="PF03134">
    <property type="entry name" value="TB2_DP1_HVA22"/>
    <property type="match status" value="1"/>
</dbReference>
<organism evidence="10 11">
    <name type="scientific">Aegotheles bennettii</name>
    <dbReference type="NCBI Taxonomy" id="48278"/>
    <lineage>
        <taxon>Eukaryota</taxon>
        <taxon>Metazoa</taxon>
        <taxon>Chordata</taxon>
        <taxon>Craniata</taxon>
        <taxon>Vertebrata</taxon>
        <taxon>Euteleostomi</taxon>
        <taxon>Archelosauria</taxon>
        <taxon>Archosauria</taxon>
        <taxon>Dinosauria</taxon>
        <taxon>Saurischia</taxon>
        <taxon>Theropoda</taxon>
        <taxon>Coelurosauria</taxon>
        <taxon>Aves</taxon>
        <taxon>Neognathae</taxon>
        <taxon>Neoaves</taxon>
        <taxon>Strisores</taxon>
        <taxon>Caprimulgiformes</taxon>
        <taxon>Aegothelidae</taxon>
        <taxon>Aegotheles</taxon>
    </lineage>
</organism>
<evidence type="ECO:0000256" key="1">
    <source>
        <dbReference type="ARBA" id="ARBA00004477"/>
    </source>
</evidence>
<evidence type="ECO:0000313" key="11">
    <source>
        <dbReference type="Proteomes" id="UP000559068"/>
    </source>
</evidence>
<proteinExistence type="inferred from homology"/>
<evidence type="ECO:0000256" key="8">
    <source>
        <dbReference type="ARBA" id="ARBA00029431"/>
    </source>
</evidence>
<evidence type="ECO:0000256" key="5">
    <source>
        <dbReference type="ARBA" id="ARBA00022989"/>
    </source>
</evidence>
<evidence type="ECO:0000256" key="2">
    <source>
        <dbReference type="ARBA" id="ARBA00008573"/>
    </source>
</evidence>
<comment type="similarity">
    <text evidence="2 9">Belongs to the DP1 family.</text>
</comment>
<evidence type="ECO:0000256" key="3">
    <source>
        <dbReference type="ARBA" id="ARBA00022692"/>
    </source>
</evidence>
<dbReference type="Proteomes" id="UP000559068">
    <property type="component" value="Unassembled WGS sequence"/>
</dbReference>
<evidence type="ECO:0000256" key="6">
    <source>
        <dbReference type="ARBA" id="ARBA00023136"/>
    </source>
</evidence>
<keyword evidence="6 9" id="KW-0472">Membrane</keyword>
<dbReference type="PANTHER" id="PTHR12300">
    <property type="entry name" value="HVA22-LIKE PROTEINS"/>
    <property type="match status" value="1"/>
</dbReference>
<dbReference type="PANTHER" id="PTHR12300:SF133">
    <property type="entry name" value="RECEPTOR EXPRESSION-ENHANCING PROTEIN 6"/>
    <property type="match status" value="1"/>
</dbReference>
<gene>
    <name evidence="10" type="primary">Reep6</name>
    <name evidence="10" type="ORF">AEGBEN_R12325</name>
</gene>
<evidence type="ECO:0000256" key="4">
    <source>
        <dbReference type="ARBA" id="ARBA00022824"/>
    </source>
</evidence>
<sequence>SIKAIESSSKEDDTMWLTYWVVYGCFGLAESFSDIFLYWFPFYYAGKCLFLLWCMAPITWNGSQVIYQSIIRPFFLRHRETVDNMLDNLSTKA</sequence>